<accession>F3YWY6</accession>
<sequence length="181" mass="19866">MLCRSLFFILLSLFLGACTFEISPYPRSTPNVYLLSQINNAKKVSVGSIEGPGKYFDPCRFSASVRTLDKSPFEDYIRSALISELKSANLYDENSNKVISGKVVTISGDTLPPASWTLAVKFDHGGSPNTGTFLIEDEYTFASSAYWATACMASAQAFSPAVQAYLAKLYTDPIFVSFMQK</sequence>
<reference evidence="1 2" key="1">
    <citation type="journal article" date="2011" name="J. Bacteriol.">
        <title>Genome sequence of the mercury-methylating and pleomorphic Desulfovibrio africanus Strain Walvis Bay.</title>
        <authorList>
            <person name="Brown S.D."/>
            <person name="Wall J.D."/>
            <person name="Kucken A.M."/>
            <person name="Gilmour C.C."/>
            <person name="Podar M."/>
            <person name="Brandt C.C."/>
            <person name="Teshima H."/>
            <person name="Detter J.C."/>
            <person name="Han C.S."/>
            <person name="Land M.L."/>
            <person name="Lucas S."/>
            <person name="Han J."/>
            <person name="Pennacchio L."/>
            <person name="Nolan M."/>
            <person name="Pitluck S."/>
            <person name="Woyke T."/>
            <person name="Goodwin L."/>
            <person name="Palumbo A.V."/>
            <person name="Elias D.A."/>
        </authorList>
    </citation>
    <scope>NUCLEOTIDE SEQUENCE [LARGE SCALE GENOMIC DNA]</scope>
    <source>
        <strain evidence="1 2">Walvis Bay</strain>
    </source>
</reference>
<dbReference type="KEGG" id="daf:Desaf_3424"/>
<protein>
    <recommendedName>
        <fullName evidence="3">Lipoprotein</fullName>
    </recommendedName>
</protein>
<proteinExistence type="predicted"/>
<dbReference type="Proteomes" id="UP000007844">
    <property type="component" value="Chromosome"/>
</dbReference>
<dbReference type="EMBL" id="CP003221">
    <property type="protein sequence ID" value="EGJ51710.1"/>
    <property type="molecule type" value="Genomic_DNA"/>
</dbReference>
<evidence type="ECO:0000313" key="1">
    <source>
        <dbReference type="EMBL" id="EGJ51710.1"/>
    </source>
</evidence>
<evidence type="ECO:0008006" key="3">
    <source>
        <dbReference type="Google" id="ProtNLM"/>
    </source>
</evidence>
<dbReference type="eggNOG" id="ENOG50336RP">
    <property type="taxonomic scope" value="Bacteria"/>
</dbReference>
<dbReference type="HOGENOM" id="CLU_1486765_0_0_7"/>
<dbReference type="RefSeq" id="WP_014261324.1">
    <property type="nucleotide sequence ID" value="NC_016629.1"/>
</dbReference>
<dbReference type="AlphaFoldDB" id="F3YWY6"/>
<evidence type="ECO:0000313" key="2">
    <source>
        <dbReference type="Proteomes" id="UP000007844"/>
    </source>
</evidence>
<gene>
    <name evidence="1" type="ORF">Desaf_3424</name>
</gene>
<name>F3YWY6_DESAF</name>
<organism evidence="1 2">
    <name type="scientific">Desulfocurvibacter africanus subsp. africanus str. Walvis Bay</name>
    <dbReference type="NCBI Taxonomy" id="690850"/>
    <lineage>
        <taxon>Bacteria</taxon>
        <taxon>Pseudomonadati</taxon>
        <taxon>Thermodesulfobacteriota</taxon>
        <taxon>Desulfovibrionia</taxon>
        <taxon>Desulfovibrionales</taxon>
        <taxon>Desulfovibrionaceae</taxon>
        <taxon>Desulfocurvibacter</taxon>
    </lineage>
</organism>
<dbReference type="PROSITE" id="PS51257">
    <property type="entry name" value="PROKAR_LIPOPROTEIN"/>
    <property type="match status" value="1"/>
</dbReference>
<keyword evidence="2" id="KW-1185">Reference proteome</keyword>